<dbReference type="Proteomes" id="UP000228596">
    <property type="component" value="Unassembled WGS sequence"/>
</dbReference>
<keyword evidence="1" id="KW-0489">Methyltransferase</keyword>
<evidence type="ECO:0000313" key="2">
    <source>
        <dbReference type="Proteomes" id="UP000228596"/>
    </source>
</evidence>
<dbReference type="InterPro" id="IPR029063">
    <property type="entry name" value="SAM-dependent_MTases_sf"/>
</dbReference>
<dbReference type="Gene3D" id="3.40.50.150">
    <property type="entry name" value="Vaccinia Virus protein VP39"/>
    <property type="match status" value="1"/>
</dbReference>
<keyword evidence="1" id="KW-0808">Transferase</keyword>
<dbReference type="GO" id="GO:0032259">
    <property type="term" value="P:methylation"/>
    <property type="evidence" value="ECO:0007669"/>
    <property type="project" value="UniProtKB-KW"/>
</dbReference>
<comment type="caution">
    <text evidence="1">The sequence shown here is derived from an EMBL/GenBank/DDBJ whole genome shotgun (WGS) entry which is preliminary data.</text>
</comment>
<dbReference type="EMBL" id="PEZV01000009">
    <property type="protein sequence ID" value="PIT97450.1"/>
    <property type="molecule type" value="Genomic_DNA"/>
</dbReference>
<accession>A0A2M6WXC8</accession>
<proteinExistence type="predicted"/>
<name>A0A2M6WXC8_9BACT</name>
<protein>
    <submittedName>
        <fullName evidence="1">SAM-dependent methyltransferase</fullName>
    </submittedName>
</protein>
<sequence>MSSREPIKVPASFRDPSGFVFRLGNLFYRQVNQSYAKEYDLLMNSGLFKKLVGKGLIINHKEINNISSDDSAYKTLLPEQIPFLSYPYEWSFSQLKDAALLTLEIQDIAIAHGMILKDASAYNIQFISGRPIFIDTLSFDFYKEGEPWVAYRQFCQHFLAPLALMSHTDLRFGKSSQIFLDGIPLDLAAHLLPSKTRFSLGLGIHIHLHARSQQKYTDPSIIKKQKKQLHKNQLLGIMASLKSTTLALDLPKQKTIWGKYYDDTNYTRRAFESKKKIISRWISKIRPKSVWDAGANDGTFSRLASSKKILTLATDIDELAIEKAYRQNKEKDDKYLLPLIIDLTNPSPAIGWRNKERASFLERNSFDLSMCLAFIHHLAIANNLPLSYICDLFHQCAKNIIIEFVPKEDSNTKRLLASREDIFPNYTQEDFEVEFSKRFKILQRTKIPGSKRIMYLMKGKG</sequence>
<evidence type="ECO:0000313" key="1">
    <source>
        <dbReference type="EMBL" id="PIT97450.1"/>
    </source>
</evidence>
<gene>
    <name evidence="1" type="ORF">COT77_01265</name>
</gene>
<dbReference type="GO" id="GO:0008168">
    <property type="term" value="F:methyltransferase activity"/>
    <property type="evidence" value="ECO:0007669"/>
    <property type="project" value="UniProtKB-KW"/>
</dbReference>
<dbReference type="CDD" id="cd02440">
    <property type="entry name" value="AdoMet_MTases"/>
    <property type="match status" value="1"/>
</dbReference>
<organism evidence="1 2">
    <name type="scientific">Candidatus Berkelbacteria bacterium CG10_big_fil_rev_8_21_14_0_10_41_12</name>
    <dbReference type="NCBI Taxonomy" id="1974513"/>
    <lineage>
        <taxon>Bacteria</taxon>
        <taxon>Candidatus Berkelbacteria</taxon>
    </lineage>
</organism>
<dbReference type="AlphaFoldDB" id="A0A2M6WXC8"/>
<reference evidence="2" key="1">
    <citation type="submission" date="2017-09" db="EMBL/GenBank/DDBJ databases">
        <title>Depth-based differentiation of microbial function through sediment-hosted aquifers and enrichment of novel symbionts in the deep terrestrial subsurface.</title>
        <authorList>
            <person name="Probst A.J."/>
            <person name="Ladd B."/>
            <person name="Jarett J.K."/>
            <person name="Geller-Mcgrath D.E."/>
            <person name="Sieber C.M.K."/>
            <person name="Emerson J.B."/>
            <person name="Anantharaman K."/>
            <person name="Thomas B.C."/>
            <person name="Malmstrom R."/>
            <person name="Stieglmeier M."/>
            <person name="Klingl A."/>
            <person name="Woyke T."/>
            <person name="Ryan C.M."/>
            <person name="Banfield J.F."/>
        </authorList>
    </citation>
    <scope>NUCLEOTIDE SEQUENCE [LARGE SCALE GENOMIC DNA]</scope>
</reference>
<dbReference type="SUPFAM" id="SSF53335">
    <property type="entry name" value="S-adenosyl-L-methionine-dependent methyltransferases"/>
    <property type="match status" value="1"/>
</dbReference>